<keyword evidence="1" id="KW-0472">Membrane</keyword>
<dbReference type="Proteomes" id="UP001265550">
    <property type="component" value="Unassembled WGS sequence"/>
</dbReference>
<feature type="transmembrane region" description="Helical" evidence="1">
    <location>
        <begin position="100"/>
        <end position="120"/>
    </location>
</feature>
<accession>A0ABU1V7M0</accession>
<keyword evidence="1" id="KW-0812">Transmembrane</keyword>
<comment type="caution">
    <text evidence="2">The sequence shown here is derived from an EMBL/GenBank/DDBJ whole genome shotgun (WGS) entry which is preliminary data.</text>
</comment>
<evidence type="ECO:0000256" key="1">
    <source>
        <dbReference type="SAM" id="Phobius"/>
    </source>
</evidence>
<evidence type="ECO:0000313" key="3">
    <source>
        <dbReference type="Proteomes" id="UP001265550"/>
    </source>
</evidence>
<evidence type="ECO:0000313" key="2">
    <source>
        <dbReference type="EMBL" id="MDR7093454.1"/>
    </source>
</evidence>
<dbReference type="EMBL" id="JAVDWE010000002">
    <property type="protein sequence ID" value="MDR7093454.1"/>
    <property type="molecule type" value="Genomic_DNA"/>
</dbReference>
<name>A0ABU1V7M0_9BURK</name>
<feature type="transmembrane region" description="Helical" evidence="1">
    <location>
        <begin position="52"/>
        <end position="80"/>
    </location>
</feature>
<evidence type="ECO:0008006" key="4">
    <source>
        <dbReference type="Google" id="ProtNLM"/>
    </source>
</evidence>
<sequence length="124" mass="12833">MTREAGTAPRKDHAWHLVLGLALWFAWFCATYGGLAAACSVAPPPPGAGPLTWLNAVALLVAAVCTAGFGGAAWACARAARQERAHAAAVRRRFIARSSAWLYAIAALSTALVALPAVLLPPCV</sequence>
<reference evidence="2 3" key="1">
    <citation type="submission" date="2023-07" db="EMBL/GenBank/DDBJ databases">
        <title>Sorghum-associated microbial communities from plants grown in Nebraska, USA.</title>
        <authorList>
            <person name="Schachtman D."/>
        </authorList>
    </citation>
    <scope>NUCLEOTIDE SEQUENCE [LARGE SCALE GENOMIC DNA]</scope>
    <source>
        <strain evidence="2 3">BE240</strain>
    </source>
</reference>
<gene>
    <name evidence="2" type="ORF">J2X09_001186</name>
</gene>
<protein>
    <recommendedName>
        <fullName evidence="4">Lipoprotein</fullName>
    </recommendedName>
</protein>
<keyword evidence="1" id="KW-1133">Transmembrane helix</keyword>
<proteinExistence type="predicted"/>
<organism evidence="2 3">
    <name type="scientific">Hydrogenophaga laconesensis</name>
    <dbReference type="NCBI Taxonomy" id="1805971"/>
    <lineage>
        <taxon>Bacteria</taxon>
        <taxon>Pseudomonadati</taxon>
        <taxon>Pseudomonadota</taxon>
        <taxon>Betaproteobacteria</taxon>
        <taxon>Burkholderiales</taxon>
        <taxon>Comamonadaceae</taxon>
        <taxon>Hydrogenophaga</taxon>
    </lineage>
</organism>
<keyword evidence="3" id="KW-1185">Reference proteome</keyword>
<dbReference type="RefSeq" id="WP_204732684.1">
    <property type="nucleotide sequence ID" value="NZ_JAVDWE010000002.1"/>
</dbReference>